<reference evidence="1 2" key="1">
    <citation type="journal article" date="2015" name="Sci. Rep.">
        <title>The power of single molecule real-time sequencing technology in the de novo assembly of a eukaryotic genome.</title>
        <authorList>
            <person name="Sakai H."/>
            <person name="Naito K."/>
            <person name="Ogiso-Tanaka E."/>
            <person name="Takahashi Y."/>
            <person name="Iseki K."/>
            <person name="Muto C."/>
            <person name="Satou K."/>
            <person name="Teruya K."/>
            <person name="Shiroma A."/>
            <person name="Shimoji M."/>
            <person name="Hirano T."/>
            <person name="Itoh T."/>
            <person name="Kaga A."/>
            <person name="Tomooka N."/>
        </authorList>
    </citation>
    <scope>NUCLEOTIDE SEQUENCE [LARGE SCALE GENOMIC DNA]</scope>
    <source>
        <strain evidence="2">cv. Shumari</strain>
    </source>
</reference>
<accession>A0A0S3SWB9</accession>
<keyword evidence="2" id="KW-1185">Reference proteome</keyword>
<gene>
    <name evidence="1" type="primary">Vigan.09G058800</name>
    <name evidence="1" type="ORF">VIGAN_09058800</name>
</gene>
<evidence type="ECO:0000313" key="2">
    <source>
        <dbReference type="Proteomes" id="UP000291084"/>
    </source>
</evidence>
<feature type="non-terminal residue" evidence="1">
    <location>
        <position position="1"/>
    </location>
</feature>
<dbReference type="Proteomes" id="UP000291084">
    <property type="component" value="Chromosome 9"/>
</dbReference>
<organism evidence="1 2">
    <name type="scientific">Vigna angularis var. angularis</name>
    <dbReference type="NCBI Taxonomy" id="157739"/>
    <lineage>
        <taxon>Eukaryota</taxon>
        <taxon>Viridiplantae</taxon>
        <taxon>Streptophyta</taxon>
        <taxon>Embryophyta</taxon>
        <taxon>Tracheophyta</taxon>
        <taxon>Spermatophyta</taxon>
        <taxon>Magnoliopsida</taxon>
        <taxon>eudicotyledons</taxon>
        <taxon>Gunneridae</taxon>
        <taxon>Pentapetalae</taxon>
        <taxon>rosids</taxon>
        <taxon>fabids</taxon>
        <taxon>Fabales</taxon>
        <taxon>Fabaceae</taxon>
        <taxon>Papilionoideae</taxon>
        <taxon>50 kb inversion clade</taxon>
        <taxon>NPAAA clade</taxon>
        <taxon>indigoferoid/millettioid clade</taxon>
        <taxon>Phaseoleae</taxon>
        <taxon>Vigna</taxon>
    </lineage>
</organism>
<evidence type="ECO:0000313" key="1">
    <source>
        <dbReference type="EMBL" id="BAT97208.1"/>
    </source>
</evidence>
<sequence>AGLTDNPTTPEQETSFVLTSSLQTCELTAFASFLGVAGNSPPFLLFLIIEGVGNVLAAFLSIDSIDSEHDSIPFT</sequence>
<dbReference type="AlphaFoldDB" id="A0A0S3SWB9"/>
<dbReference type="EMBL" id="AP015042">
    <property type="protein sequence ID" value="BAT97208.1"/>
    <property type="molecule type" value="Genomic_DNA"/>
</dbReference>
<proteinExistence type="predicted"/>
<name>A0A0S3SWB9_PHAAN</name>
<protein>
    <submittedName>
        <fullName evidence="1">Uncharacterized protein</fullName>
    </submittedName>
</protein>